<accession>A0A238K3U9</accession>
<reference evidence="2" key="1">
    <citation type="submission" date="2017-05" db="EMBL/GenBank/DDBJ databases">
        <authorList>
            <person name="Rodrigo-Torres L."/>
            <person name="Arahal R. D."/>
            <person name="Lucena T."/>
        </authorList>
    </citation>
    <scope>NUCLEOTIDE SEQUENCE [LARGE SCALE GENOMIC DNA]</scope>
    <source>
        <strain evidence="2">CECT 8868</strain>
    </source>
</reference>
<dbReference type="AlphaFoldDB" id="A0A238K3U9"/>
<evidence type="ECO:0000313" key="2">
    <source>
        <dbReference type="Proteomes" id="UP000203464"/>
    </source>
</evidence>
<proteinExistence type="predicted"/>
<sequence length="174" mass="19185">MVFGSDGRARQELQHCIAPRRFPLTPLYDVLSPQKEVDDGQISQNRMRLAMDVDGHYRINEVVPRHFLQAAKAAGFGVALAEEVLSGVASELEPALDKTLGVGVSPSWFVIIPPSGNKYKAATMITGPFGKVFIPKKRKYRATGNNKPRPTDTHNGSTFFIACKKLVPQHQLSK</sequence>
<name>A0A238K3U9_9RHOB</name>
<dbReference type="EMBL" id="FXYD01000002">
    <property type="protein sequence ID" value="SMX37117.1"/>
    <property type="molecule type" value="Genomic_DNA"/>
</dbReference>
<gene>
    <name evidence="1" type="ORF">OCA8868_01282</name>
</gene>
<organism evidence="1 2">
    <name type="scientific">Octadecabacter ascidiaceicola</name>
    <dbReference type="NCBI Taxonomy" id="1655543"/>
    <lineage>
        <taxon>Bacteria</taxon>
        <taxon>Pseudomonadati</taxon>
        <taxon>Pseudomonadota</taxon>
        <taxon>Alphaproteobacteria</taxon>
        <taxon>Rhodobacterales</taxon>
        <taxon>Roseobacteraceae</taxon>
        <taxon>Octadecabacter</taxon>
    </lineage>
</organism>
<keyword evidence="2" id="KW-1185">Reference proteome</keyword>
<evidence type="ECO:0000313" key="1">
    <source>
        <dbReference type="EMBL" id="SMX37117.1"/>
    </source>
</evidence>
<protein>
    <submittedName>
        <fullName evidence="1">Uncharacterized protein</fullName>
    </submittedName>
</protein>
<dbReference type="Proteomes" id="UP000203464">
    <property type="component" value="Unassembled WGS sequence"/>
</dbReference>